<proteinExistence type="inferred from homology"/>
<evidence type="ECO:0000256" key="3">
    <source>
        <dbReference type="ARBA" id="ARBA00001967"/>
    </source>
</evidence>
<evidence type="ECO:0000313" key="12">
    <source>
        <dbReference type="Proteomes" id="UP000284403"/>
    </source>
</evidence>
<dbReference type="GO" id="GO:0005634">
    <property type="term" value="C:nucleus"/>
    <property type="evidence" value="ECO:0007669"/>
    <property type="project" value="TreeGrafter"/>
</dbReference>
<evidence type="ECO:0000256" key="6">
    <source>
        <dbReference type="ARBA" id="ARBA00022801"/>
    </source>
</evidence>
<keyword evidence="6 11" id="KW-0378">Hydrolase</keyword>
<evidence type="ECO:0000256" key="8">
    <source>
        <dbReference type="ARBA" id="ARBA00048809"/>
    </source>
</evidence>
<evidence type="ECO:0000256" key="5">
    <source>
        <dbReference type="ARBA" id="ARBA00022723"/>
    </source>
</evidence>
<keyword evidence="9" id="KW-0175">Coiled coil</keyword>
<comment type="catalytic activity">
    <reaction evidence="8">
        <text>beta-D-fructose 6-phosphate = dihydroxyacetone + D-glyceraldehyde 3-phosphate</text>
        <dbReference type="Rhea" id="RHEA:28002"/>
        <dbReference type="ChEBI" id="CHEBI:16016"/>
        <dbReference type="ChEBI" id="CHEBI:57634"/>
        <dbReference type="ChEBI" id="CHEBI:59776"/>
    </reaction>
</comment>
<dbReference type="InterPro" id="IPR016965">
    <property type="entry name" value="Pase_PHOSPHO-typ"/>
</dbReference>
<dbReference type="GO" id="GO:0097023">
    <property type="term" value="F:fructose 6-phosphate aldolase activity"/>
    <property type="evidence" value="ECO:0007669"/>
    <property type="project" value="RHEA"/>
</dbReference>
<dbReference type="PANTHER" id="PTHR12260">
    <property type="entry name" value="DAMAGE-CONTROL PHOSPHATASE ARMT1"/>
    <property type="match status" value="1"/>
</dbReference>
<dbReference type="InterPro" id="IPR039763">
    <property type="entry name" value="ARMT1"/>
</dbReference>
<dbReference type="InterPro" id="IPR002791">
    <property type="entry name" value="ARMT1-like_metal-bd"/>
</dbReference>
<evidence type="ECO:0000313" key="11">
    <source>
        <dbReference type="EMBL" id="RNF25366.1"/>
    </source>
</evidence>
<dbReference type="EC" id="3.1.3.41" evidence="11"/>
<evidence type="ECO:0000256" key="9">
    <source>
        <dbReference type="SAM" id="Coils"/>
    </source>
</evidence>
<keyword evidence="12" id="KW-1185">Reference proteome</keyword>
<evidence type="ECO:0000256" key="4">
    <source>
        <dbReference type="ARBA" id="ARBA00009519"/>
    </source>
</evidence>
<comment type="catalytic activity">
    <reaction evidence="1">
        <text>beta-D-fructose 1-phosphate + H2O = D-fructose + phosphate</text>
        <dbReference type="Rhea" id="RHEA:35603"/>
        <dbReference type="ChEBI" id="CHEBI:15377"/>
        <dbReference type="ChEBI" id="CHEBI:37721"/>
        <dbReference type="ChEBI" id="CHEBI:43474"/>
        <dbReference type="ChEBI" id="CHEBI:138881"/>
    </reaction>
</comment>
<evidence type="ECO:0000259" key="10">
    <source>
        <dbReference type="Pfam" id="PF01937"/>
    </source>
</evidence>
<reference evidence="11 12" key="1">
    <citation type="journal article" date="2018" name="BMC Genomics">
        <title>Genomic comparison of Trypanosoma conorhini and Trypanosoma rangeli to Trypanosoma cruzi strains of high and low virulence.</title>
        <authorList>
            <person name="Bradwell K.R."/>
            <person name="Koparde V.N."/>
            <person name="Matveyev A.V."/>
            <person name="Serrano M.G."/>
            <person name="Alves J.M."/>
            <person name="Parikh H."/>
            <person name="Huang B."/>
            <person name="Lee V."/>
            <person name="Espinosa-Alvarez O."/>
            <person name="Ortiz P.A."/>
            <person name="Costa-Martins A.G."/>
            <person name="Teixeira M.M."/>
            <person name="Buck G.A."/>
        </authorList>
    </citation>
    <scope>NUCLEOTIDE SEQUENCE [LARGE SCALE GENOMIC DNA]</scope>
    <source>
        <strain evidence="11 12">025E</strain>
    </source>
</reference>
<dbReference type="Gene3D" id="3.40.50.1000">
    <property type="entry name" value="HAD superfamily/HAD-like"/>
    <property type="match status" value="1"/>
</dbReference>
<dbReference type="PANTHER" id="PTHR12260:SF6">
    <property type="entry name" value="DAMAGE-CONTROL PHOSPHATASE ARMT1"/>
    <property type="match status" value="1"/>
</dbReference>
<dbReference type="SUPFAM" id="SSF56784">
    <property type="entry name" value="HAD-like"/>
    <property type="match status" value="1"/>
</dbReference>
<accession>A0A422Q5X1</accession>
<dbReference type="RefSeq" id="XP_029230727.1">
    <property type="nucleotide sequence ID" value="XM_029369199.1"/>
</dbReference>
<comment type="cofactor">
    <cofactor evidence="3">
        <name>Ni(2+)</name>
        <dbReference type="ChEBI" id="CHEBI:49786"/>
    </cofactor>
</comment>
<dbReference type="SUPFAM" id="SSF111321">
    <property type="entry name" value="AF1104-like"/>
    <property type="match status" value="1"/>
</dbReference>
<name>A0A422Q5X1_9TRYP</name>
<dbReference type="GO" id="GO:0006974">
    <property type="term" value="P:DNA damage response"/>
    <property type="evidence" value="ECO:0007669"/>
    <property type="project" value="TreeGrafter"/>
</dbReference>
<dbReference type="GeneID" id="40315881"/>
<evidence type="ECO:0000256" key="1">
    <source>
        <dbReference type="ARBA" id="ARBA00001326"/>
    </source>
</evidence>
<sequence length="934" mass="103174">MTAAETCAGRQSFLVVFDFDHTVVDCNTDEVVPQYLGRGDFQRALLAAETPMQPTNIVDAVLAPFSREQLEDAVEKSVVMDAGMPDIFRFLLQQQQQQQQRRGAPDEGVATRPQLEIAIASDANMLFIEKSIEHHIPFARHAIAQIHSNSFHDVFDGGELRRCRVGWYEAAGHNCPNCNGKNHLNMCKSRIVARLLHASRLIDPTIIFVGDGANDFCPVLNMLRPRDYFLGRRGFAIHRLLSDERSAAGGCCRVDLWSNANELLQSFKRAMDPAERLPTLARFRDVGPREFRTVTLLQRVPQVLARTLKANETHITAEARRLIDALAEATRNNAAVAPLPGQQVVPPWLQAYAAVPEYDRDAHALPQQQRRQQEAGGGAVVAPRWGQLPWLLGEIYFYNLLAQYVLLAEAGAGSDAKPSADDWAPNILTPYAVCNPIGTHDCPSAPHGVMTATGATPGQSFDASFLAKDGSTFGSDTIVVQDGKLKYRDIAAGDAVVPRQGYFQPYRDFFMHEKCEVLHNFLKCKICPMLACAPWESDDSFVPVLLRWMLWGNGVDLSMFTLEQLRESHAVAAAGSGSSDGKSEAWAREKRPEGFAAAATDALRLAEAQSVAGQDDRILGNQVAAVAQLIRSIVRTEPGKDEAGSRTIDIVMDNVGVECVADLIFCLWLLHHHPSLRVTLHVKCMAFYVSDVTPPDIAFLLQELEACALQEPAMAAVLTPFLRLVREALGGGRLRIDADAVWTQPSEYRELPPRVCNTFFFTQRLLSEAEMQQQQQQQAQAQAQAQQSTSFSYDACKRYTSHSALVIFKGDLNFRRLVGDRHWDRHAFVSTLTPTERDAPAVSELLLADTPHACHGQRRPAQEGEDAADEIISFQRIVSSYWPVHAVPVCAIRTIKSEVSIGVGAARQKALDRADPTWRTSGKYGVILLASGSL</sequence>
<protein>
    <submittedName>
        <fullName evidence="11">Phosphoethanolamine/phosphocholine phosphatase</fullName>
        <ecNumber evidence="11">3.1.3.41</ecNumber>
    </submittedName>
</protein>
<keyword evidence="5" id="KW-0479">Metal-binding</keyword>
<gene>
    <name evidence="11" type="ORF">Tco025E_02270</name>
</gene>
<dbReference type="InterPro" id="IPR036412">
    <property type="entry name" value="HAD-like_sf"/>
</dbReference>
<evidence type="ECO:0000256" key="7">
    <source>
        <dbReference type="ARBA" id="ARBA00023211"/>
    </source>
</evidence>
<feature type="coiled-coil region" evidence="9">
    <location>
        <begin position="762"/>
        <end position="789"/>
    </location>
</feature>
<dbReference type="InterPro" id="IPR023214">
    <property type="entry name" value="HAD_sf"/>
</dbReference>
<dbReference type="GO" id="GO:0103026">
    <property type="term" value="F:fructose-1-phosphatase activity"/>
    <property type="evidence" value="ECO:0007669"/>
    <property type="project" value="RHEA"/>
</dbReference>
<dbReference type="GO" id="GO:0046872">
    <property type="term" value="F:metal ion binding"/>
    <property type="evidence" value="ECO:0007669"/>
    <property type="project" value="UniProtKB-KW"/>
</dbReference>
<dbReference type="OrthoDB" id="10267182at2759"/>
<feature type="domain" description="Damage-control phosphatase ARMT1-like metal-binding" evidence="10">
    <location>
        <begin position="604"/>
        <end position="903"/>
    </location>
</feature>
<dbReference type="Pfam" id="PF01937">
    <property type="entry name" value="ARMT1-like_dom"/>
    <property type="match status" value="1"/>
</dbReference>
<keyword evidence="7" id="KW-0464">Manganese</keyword>
<organism evidence="11 12">
    <name type="scientific">Trypanosoma conorhini</name>
    <dbReference type="NCBI Taxonomy" id="83891"/>
    <lineage>
        <taxon>Eukaryota</taxon>
        <taxon>Discoba</taxon>
        <taxon>Euglenozoa</taxon>
        <taxon>Kinetoplastea</taxon>
        <taxon>Metakinetoplastina</taxon>
        <taxon>Trypanosomatida</taxon>
        <taxon>Trypanosomatidae</taxon>
        <taxon>Trypanosoma</taxon>
    </lineage>
</organism>
<comment type="cofactor">
    <cofactor evidence="2">
        <name>Mn(2+)</name>
        <dbReference type="ChEBI" id="CHEBI:29035"/>
    </cofactor>
</comment>
<dbReference type="Pfam" id="PF06888">
    <property type="entry name" value="Put_Phosphatase"/>
    <property type="match status" value="1"/>
</dbReference>
<dbReference type="InterPro" id="IPR036075">
    <property type="entry name" value="ARMT-1-like_metal-bd_sf"/>
</dbReference>
<evidence type="ECO:0000256" key="2">
    <source>
        <dbReference type="ARBA" id="ARBA00001936"/>
    </source>
</evidence>
<dbReference type="Gene3D" id="3.40.50.10880">
    <property type="entry name" value="Uncharacterised protein PF01937, DUF89, domain 3"/>
    <property type="match status" value="1"/>
</dbReference>
<comment type="similarity">
    <text evidence="4">Belongs to the damage-control phosphatase family. Sugar phosphate phosphatase III subfamily.</text>
</comment>
<dbReference type="EMBL" id="MKKU01000086">
    <property type="protein sequence ID" value="RNF25366.1"/>
    <property type="molecule type" value="Genomic_DNA"/>
</dbReference>
<comment type="caution">
    <text evidence="11">The sequence shown here is derived from an EMBL/GenBank/DDBJ whole genome shotgun (WGS) entry which is preliminary data.</text>
</comment>
<dbReference type="Proteomes" id="UP000284403">
    <property type="component" value="Unassembled WGS sequence"/>
</dbReference>
<dbReference type="AlphaFoldDB" id="A0A422Q5X1"/>